<evidence type="ECO:0000259" key="5">
    <source>
        <dbReference type="Pfam" id="PF15309"/>
    </source>
</evidence>
<feature type="compositionally biased region" description="Polar residues" evidence="4">
    <location>
        <begin position="179"/>
        <end position="188"/>
    </location>
</feature>
<feature type="region of interest" description="Disordered" evidence="4">
    <location>
        <begin position="111"/>
        <end position="136"/>
    </location>
</feature>
<evidence type="ECO:0000313" key="8">
    <source>
        <dbReference type="Proteomes" id="UP000053858"/>
    </source>
</evidence>
<evidence type="ECO:0000256" key="1">
    <source>
        <dbReference type="ARBA" id="ARBA00004300"/>
    </source>
</evidence>
<feature type="domain" description="ALMS motif" evidence="5">
    <location>
        <begin position="520"/>
        <end position="590"/>
    </location>
</feature>
<dbReference type="InterPro" id="IPR029299">
    <property type="entry name" value="ALMS_motif"/>
</dbReference>
<feature type="compositionally biased region" description="Basic and acidic residues" evidence="4">
    <location>
        <begin position="471"/>
        <end position="484"/>
    </location>
</feature>
<dbReference type="GO" id="GO:0005829">
    <property type="term" value="C:cytosol"/>
    <property type="evidence" value="ECO:0007669"/>
    <property type="project" value="TreeGrafter"/>
</dbReference>
<protein>
    <submittedName>
        <fullName evidence="7">Centrosomal protein C10orf90</fullName>
    </submittedName>
</protein>
<feature type="compositionally biased region" description="Basic and acidic residues" evidence="4">
    <location>
        <begin position="495"/>
        <end position="505"/>
    </location>
</feature>
<reference evidence="8" key="1">
    <citation type="journal article" date="2014" name="Science">
        <title>Comparative genomics reveals insights into avian genome evolution and adaptation.</title>
        <authorList>
            <consortium name="Avian Genome Consortium"/>
            <person name="Zhang G."/>
            <person name="Li C."/>
            <person name="Li Q."/>
            <person name="Li B."/>
            <person name="Larkin D.M."/>
            <person name="Lee C."/>
            <person name="Storz J.F."/>
            <person name="Antunes A."/>
            <person name="Greenwold M.J."/>
            <person name="Meredith R.W."/>
            <person name="Odeen A."/>
            <person name="Cui J."/>
            <person name="Zhou Q."/>
            <person name="Xu L."/>
            <person name="Pan H."/>
            <person name="Wang Z."/>
            <person name="Jin L."/>
            <person name="Zhang P."/>
            <person name="Hu H."/>
            <person name="Yang W."/>
            <person name="Hu J."/>
            <person name="Xiao J."/>
            <person name="Yang Z."/>
            <person name="Liu Y."/>
            <person name="Xie Q."/>
            <person name="Yu H."/>
            <person name="Lian J."/>
            <person name="Wen P."/>
            <person name="Zhang F."/>
            <person name="Li H."/>
            <person name="Zeng Y."/>
            <person name="Xiong Z."/>
            <person name="Liu S."/>
            <person name="Zhou L."/>
            <person name="Huang Z."/>
            <person name="An N."/>
            <person name="Wang J."/>
            <person name="Zheng Q."/>
            <person name="Xiong Y."/>
            <person name="Wang G."/>
            <person name="Wang B."/>
            <person name="Wang J."/>
            <person name="Fan Y."/>
            <person name="da Fonseca R.R."/>
            <person name="Alfaro-Nunez A."/>
            <person name="Schubert M."/>
            <person name="Orlando L."/>
            <person name="Mourier T."/>
            <person name="Howard J.T."/>
            <person name="Ganapathy G."/>
            <person name="Pfenning A."/>
            <person name="Whitney O."/>
            <person name="Rivas M.V."/>
            <person name="Hara E."/>
            <person name="Smith J."/>
            <person name="Farre M."/>
            <person name="Narayan J."/>
            <person name="Slavov G."/>
            <person name="Romanov M.N."/>
            <person name="Borges R."/>
            <person name="Machado J.P."/>
            <person name="Khan I."/>
            <person name="Springer M.S."/>
            <person name="Gatesy J."/>
            <person name="Hoffmann F.G."/>
            <person name="Opazo J.C."/>
            <person name="Hastad O."/>
            <person name="Sawyer R.H."/>
            <person name="Kim H."/>
            <person name="Kim K.W."/>
            <person name="Kim H.J."/>
            <person name="Cho S."/>
            <person name="Li N."/>
            <person name="Huang Y."/>
            <person name="Bruford M.W."/>
            <person name="Zhan X."/>
            <person name="Dixon A."/>
            <person name="Bertelsen M.F."/>
            <person name="Derryberry E."/>
            <person name="Warren W."/>
            <person name="Wilson R.K."/>
            <person name="Li S."/>
            <person name="Ray D.A."/>
            <person name="Green R.E."/>
            <person name="O'Brien S.J."/>
            <person name="Griffin D."/>
            <person name="Johnson W.E."/>
            <person name="Haussler D."/>
            <person name="Ryder O.A."/>
            <person name="Willerslev E."/>
            <person name="Graves G.R."/>
            <person name="Alstrom P."/>
            <person name="Fjeldsa J."/>
            <person name="Mindell D.P."/>
            <person name="Edwards S.V."/>
            <person name="Braun E.L."/>
            <person name="Rahbek C."/>
            <person name="Burt D.W."/>
            <person name="Houde P."/>
            <person name="Zhang Y."/>
            <person name="Yang H."/>
            <person name="Wang J."/>
            <person name="Jarvis E.D."/>
            <person name="Gilbert M.T."/>
            <person name="Wang J."/>
        </authorList>
    </citation>
    <scope>NUCLEOTIDE SEQUENCE [LARGE SCALE GENOMIC DNA]</scope>
</reference>
<accession>A0A0A0AZU2</accession>
<evidence type="ECO:0000256" key="2">
    <source>
        <dbReference type="ARBA" id="ARBA00022490"/>
    </source>
</evidence>
<dbReference type="PANTHER" id="PTHR21553:SF24">
    <property type="entry name" value="(E2-INDEPENDENT) E3 UBIQUITIN-CONJUGATING ENZYME FATS"/>
    <property type="match status" value="1"/>
</dbReference>
<dbReference type="Proteomes" id="UP000053858">
    <property type="component" value="Unassembled WGS sequence"/>
</dbReference>
<evidence type="ECO:0000256" key="3">
    <source>
        <dbReference type="ARBA" id="ARBA00023212"/>
    </source>
</evidence>
<evidence type="ECO:0000256" key="4">
    <source>
        <dbReference type="SAM" id="MobiDB-lite"/>
    </source>
</evidence>
<feature type="region of interest" description="Disordered" evidence="4">
    <location>
        <begin position="553"/>
        <end position="593"/>
    </location>
</feature>
<comment type="subcellular location">
    <subcellularLocation>
        <location evidence="1">Cytoplasm</location>
        <location evidence="1">Cytoskeleton</location>
        <location evidence="1">Microtubule organizing center</location>
        <location evidence="1">Centrosome</location>
    </subcellularLocation>
</comment>
<dbReference type="AlphaFoldDB" id="A0A0A0AZU2"/>
<organism evidence="7 8">
    <name type="scientific">Charadrius vociferus</name>
    <name type="common">Killdeer</name>
    <name type="synonym">Aegialitis vocifera</name>
    <dbReference type="NCBI Taxonomy" id="50402"/>
    <lineage>
        <taxon>Eukaryota</taxon>
        <taxon>Metazoa</taxon>
        <taxon>Chordata</taxon>
        <taxon>Craniata</taxon>
        <taxon>Vertebrata</taxon>
        <taxon>Euteleostomi</taxon>
        <taxon>Archelosauria</taxon>
        <taxon>Archosauria</taxon>
        <taxon>Dinosauria</taxon>
        <taxon>Saurischia</taxon>
        <taxon>Theropoda</taxon>
        <taxon>Coelurosauria</taxon>
        <taxon>Aves</taxon>
        <taxon>Neognathae</taxon>
        <taxon>Neoaves</taxon>
        <taxon>Charadriiformes</taxon>
        <taxon>Charadriidae</taxon>
        <taxon>Charadrius</taxon>
    </lineage>
</organism>
<dbReference type="GO" id="GO:0046599">
    <property type="term" value="P:regulation of centriole replication"/>
    <property type="evidence" value="ECO:0007669"/>
    <property type="project" value="TreeGrafter"/>
</dbReference>
<evidence type="ECO:0000313" key="7">
    <source>
        <dbReference type="EMBL" id="KGL99426.1"/>
    </source>
</evidence>
<dbReference type="GO" id="GO:0008017">
    <property type="term" value="F:microtubule binding"/>
    <property type="evidence" value="ECO:0007669"/>
    <property type="project" value="TreeGrafter"/>
</dbReference>
<dbReference type="Pfam" id="PF15309">
    <property type="entry name" value="ALMS_motif"/>
    <property type="match status" value="1"/>
</dbReference>
<name>A0A0A0AZU2_CHAVO</name>
<dbReference type="GO" id="GO:0005814">
    <property type="term" value="C:centriole"/>
    <property type="evidence" value="ECO:0007669"/>
    <property type="project" value="TreeGrafter"/>
</dbReference>
<dbReference type="PANTHER" id="PTHR21553">
    <property type="entry name" value="ALMS1-RELATED"/>
    <property type="match status" value="1"/>
</dbReference>
<sequence length="593" mass="65237">QESLSSQNTKLVSPILISQMIDENKSKENWPALPMQSTIPQPSAYRMKQSLANHGSVNVNRAFMVLPSRLEIQASLHDTTSPLGSPITEEKQCQKRQKGFASITITARRVAAGSSDPARGAGAVQEPNTMSPTSSEIPAALRRWPPLGHANQNVSPLKISEPCLQLGEEPRKRIFDPGNQENGVGLQSSDRREKVPPSFISCVHLQVSQQCPNTIYYLDKSLNVCIDQPRIKCQKIHRSVLSFNINCSSSRLTADGVDGIANGEPIEEILKTKLLGENKTPLRSNWSADLTETNVINRETTNEDYLGSTYPLQSGFVSELPLFVEIPRGPNNVVTTKKDDDKQCGSYLATFSLQLPNSSDETGTQMLSGSKKQQCTMGRSSATASGSLPGRASRKAIAAATDGSSEKRHPSKGTYKSKEIQAQGVPKPKMSVSRSMCNIKPSARILSEENVHRQNQFLKCDYEFRGSSDKIKDRKEEDERERASRVTLSTARSPDVARAKNDALTRPETGSQPEKPPPAPQTLREALAIHKPQFIARSQERLRRLEHMVQLRKAQQSDAPASNQAALVRKLSSTSTASKKKQYTIPHPLSGKL</sequence>
<feature type="region of interest" description="Disordered" evidence="4">
    <location>
        <begin position="471"/>
        <end position="521"/>
    </location>
</feature>
<feature type="non-terminal residue" evidence="7">
    <location>
        <position position="1"/>
    </location>
</feature>
<feature type="region of interest" description="Disordered" evidence="4">
    <location>
        <begin position="173"/>
        <end position="192"/>
    </location>
</feature>
<feature type="compositionally biased region" description="Polar residues" evidence="4">
    <location>
        <begin position="126"/>
        <end position="136"/>
    </location>
</feature>
<feature type="compositionally biased region" description="Polar residues" evidence="4">
    <location>
        <begin position="358"/>
        <end position="386"/>
    </location>
</feature>
<dbReference type="InterPro" id="IPR041179">
    <property type="entry name" value="C10orf90_N"/>
</dbReference>
<feature type="domain" description="Centrosomal protein C10orf90 N-terminal" evidence="6">
    <location>
        <begin position="15"/>
        <end position="514"/>
    </location>
</feature>
<keyword evidence="8" id="KW-1185">Reference proteome</keyword>
<keyword evidence="3" id="KW-0206">Cytoskeleton</keyword>
<proteinExistence type="predicted"/>
<feature type="compositionally biased region" description="Polar residues" evidence="4">
    <location>
        <begin position="553"/>
        <end position="565"/>
    </location>
</feature>
<dbReference type="GO" id="GO:0005813">
    <property type="term" value="C:centrosome"/>
    <property type="evidence" value="ECO:0007669"/>
    <property type="project" value="UniProtKB-SubCell"/>
</dbReference>
<keyword evidence="2" id="KW-0963">Cytoplasm</keyword>
<dbReference type="EMBL" id="KL873581">
    <property type="protein sequence ID" value="KGL99426.1"/>
    <property type="molecule type" value="Genomic_DNA"/>
</dbReference>
<evidence type="ECO:0000259" key="6">
    <source>
        <dbReference type="Pfam" id="PF17730"/>
    </source>
</evidence>
<feature type="region of interest" description="Disordered" evidence="4">
    <location>
        <begin position="358"/>
        <end position="434"/>
    </location>
</feature>
<feature type="non-terminal residue" evidence="7">
    <location>
        <position position="593"/>
    </location>
</feature>
<dbReference type="Pfam" id="PF17730">
    <property type="entry name" value="Centro_C10orf90"/>
    <property type="match status" value="1"/>
</dbReference>
<gene>
    <name evidence="7" type="ORF">N301_09438</name>
</gene>